<keyword evidence="8 10" id="KW-0472">Membrane</keyword>
<keyword evidence="4 10" id="KW-0812">Transmembrane</keyword>
<evidence type="ECO:0000259" key="11">
    <source>
        <dbReference type="PROSITE" id="PS50893"/>
    </source>
</evidence>
<dbReference type="InterPro" id="IPR003593">
    <property type="entry name" value="AAA+_ATPase"/>
</dbReference>
<dbReference type="InterPro" id="IPR011527">
    <property type="entry name" value="ABC1_TM_dom"/>
</dbReference>
<feature type="transmembrane region" description="Helical" evidence="10">
    <location>
        <begin position="175"/>
        <end position="197"/>
    </location>
</feature>
<evidence type="ECO:0000256" key="9">
    <source>
        <dbReference type="ARBA" id="ARBA00023455"/>
    </source>
</evidence>
<dbReference type="CDD" id="cd18548">
    <property type="entry name" value="ABC_6TM_Tm287_like"/>
    <property type="match status" value="1"/>
</dbReference>
<dbReference type="Gene3D" id="3.40.50.300">
    <property type="entry name" value="P-loop containing nucleotide triphosphate hydrolases"/>
    <property type="match status" value="1"/>
</dbReference>
<evidence type="ECO:0000256" key="2">
    <source>
        <dbReference type="ARBA" id="ARBA00022448"/>
    </source>
</evidence>
<dbReference type="SUPFAM" id="SSF90123">
    <property type="entry name" value="ABC transporter transmembrane region"/>
    <property type="match status" value="1"/>
</dbReference>
<keyword evidence="6 13" id="KW-0067">ATP-binding</keyword>
<dbReference type="Pfam" id="PF00664">
    <property type="entry name" value="ABC_membrane"/>
    <property type="match status" value="1"/>
</dbReference>
<evidence type="ECO:0000256" key="5">
    <source>
        <dbReference type="ARBA" id="ARBA00022741"/>
    </source>
</evidence>
<organism evidence="13 14">
    <name type="scientific">Candidatus Olsenella pullistercoris</name>
    <dbReference type="NCBI Taxonomy" id="2838712"/>
    <lineage>
        <taxon>Bacteria</taxon>
        <taxon>Bacillati</taxon>
        <taxon>Actinomycetota</taxon>
        <taxon>Coriobacteriia</taxon>
        <taxon>Coriobacteriales</taxon>
        <taxon>Atopobiaceae</taxon>
        <taxon>Olsenella</taxon>
    </lineage>
</organism>
<evidence type="ECO:0000259" key="12">
    <source>
        <dbReference type="PROSITE" id="PS50929"/>
    </source>
</evidence>
<feature type="transmembrane region" description="Helical" evidence="10">
    <location>
        <begin position="297"/>
        <end position="316"/>
    </location>
</feature>
<keyword evidence="7 10" id="KW-1133">Transmembrane helix</keyword>
<reference evidence="13" key="2">
    <citation type="submission" date="2021-04" db="EMBL/GenBank/DDBJ databases">
        <authorList>
            <person name="Gilroy R."/>
        </authorList>
    </citation>
    <scope>NUCLEOTIDE SEQUENCE</scope>
    <source>
        <strain evidence="13">ChiHjej12B11-14209</strain>
    </source>
</reference>
<dbReference type="PANTHER" id="PTHR43394">
    <property type="entry name" value="ATP-DEPENDENT PERMEASE MDL1, MITOCHONDRIAL"/>
    <property type="match status" value="1"/>
</dbReference>
<proteinExistence type="inferred from homology"/>
<dbReference type="PROSITE" id="PS50893">
    <property type="entry name" value="ABC_TRANSPORTER_2"/>
    <property type="match status" value="1"/>
</dbReference>
<dbReference type="InterPro" id="IPR039421">
    <property type="entry name" value="Type_1_exporter"/>
</dbReference>
<dbReference type="EMBL" id="DXBM01000045">
    <property type="protein sequence ID" value="HIZ46403.1"/>
    <property type="molecule type" value="Genomic_DNA"/>
</dbReference>
<dbReference type="FunFam" id="3.40.50.300:FF:000221">
    <property type="entry name" value="Multidrug ABC transporter ATP-binding protein"/>
    <property type="match status" value="1"/>
</dbReference>
<feature type="domain" description="ABC transmembrane type-1" evidence="12">
    <location>
        <begin position="35"/>
        <end position="317"/>
    </location>
</feature>
<dbReference type="InterPro" id="IPR003439">
    <property type="entry name" value="ABC_transporter-like_ATP-bd"/>
</dbReference>
<evidence type="ECO:0000256" key="8">
    <source>
        <dbReference type="ARBA" id="ARBA00023136"/>
    </source>
</evidence>
<dbReference type="AlphaFoldDB" id="A0A9D2JE93"/>
<accession>A0A9D2JE93</accession>
<evidence type="ECO:0000256" key="4">
    <source>
        <dbReference type="ARBA" id="ARBA00022692"/>
    </source>
</evidence>
<feature type="transmembrane region" description="Helical" evidence="10">
    <location>
        <begin position="71"/>
        <end position="93"/>
    </location>
</feature>
<dbReference type="SUPFAM" id="SSF52540">
    <property type="entry name" value="P-loop containing nucleoside triphosphate hydrolases"/>
    <property type="match status" value="1"/>
</dbReference>
<evidence type="ECO:0000256" key="10">
    <source>
        <dbReference type="SAM" id="Phobius"/>
    </source>
</evidence>
<keyword evidence="3" id="KW-1003">Cell membrane</keyword>
<dbReference type="SMART" id="SM00382">
    <property type="entry name" value="AAA"/>
    <property type="match status" value="1"/>
</dbReference>
<evidence type="ECO:0000256" key="7">
    <source>
        <dbReference type="ARBA" id="ARBA00022989"/>
    </source>
</evidence>
<evidence type="ECO:0000256" key="1">
    <source>
        <dbReference type="ARBA" id="ARBA00004429"/>
    </source>
</evidence>
<evidence type="ECO:0000313" key="14">
    <source>
        <dbReference type="Proteomes" id="UP000824062"/>
    </source>
</evidence>
<name>A0A9D2JE93_9ACTN</name>
<dbReference type="InterPro" id="IPR027417">
    <property type="entry name" value="P-loop_NTPase"/>
</dbReference>
<comment type="similarity">
    <text evidence="9">Belongs to the ABC transporter superfamily. Siderophore-Fe(3+) uptake transporter (SIUT) (TC 3.A.1.21) family.</text>
</comment>
<dbReference type="Proteomes" id="UP000824062">
    <property type="component" value="Unassembled WGS sequence"/>
</dbReference>
<dbReference type="GO" id="GO:0016887">
    <property type="term" value="F:ATP hydrolysis activity"/>
    <property type="evidence" value="ECO:0007669"/>
    <property type="project" value="InterPro"/>
</dbReference>
<dbReference type="Pfam" id="PF00005">
    <property type="entry name" value="ABC_tran"/>
    <property type="match status" value="1"/>
</dbReference>
<feature type="transmembrane region" description="Helical" evidence="10">
    <location>
        <begin position="34"/>
        <end position="59"/>
    </location>
</feature>
<feature type="transmembrane region" description="Helical" evidence="10">
    <location>
        <begin position="153"/>
        <end position="169"/>
    </location>
</feature>
<dbReference type="GO" id="GO:0015421">
    <property type="term" value="F:ABC-type oligopeptide transporter activity"/>
    <property type="evidence" value="ECO:0007669"/>
    <property type="project" value="TreeGrafter"/>
</dbReference>
<evidence type="ECO:0000256" key="3">
    <source>
        <dbReference type="ARBA" id="ARBA00022475"/>
    </source>
</evidence>
<gene>
    <name evidence="13" type="ORF">IAA19_05220</name>
</gene>
<dbReference type="InterPro" id="IPR017871">
    <property type="entry name" value="ABC_transporter-like_CS"/>
</dbReference>
<dbReference type="Gene3D" id="1.20.1560.10">
    <property type="entry name" value="ABC transporter type 1, transmembrane domain"/>
    <property type="match status" value="1"/>
</dbReference>
<dbReference type="PROSITE" id="PS50929">
    <property type="entry name" value="ABC_TM1F"/>
    <property type="match status" value="1"/>
</dbReference>
<keyword evidence="5" id="KW-0547">Nucleotide-binding</keyword>
<evidence type="ECO:0000256" key="6">
    <source>
        <dbReference type="ARBA" id="ARBA00022840"/>
    </source>
</evidence>
<protein>
    <submittedName>
        <fullName evidence="13">ABC transporter ATP-binding protein/permease</fullName>
    </submittedName>
</protein>
<dbReference type="PANTHER" id="PTHR43394:SF1">
    <property type="entry name" value="ATP-BINDING CASSETTE SUB-FAMILY B MEMBER 10, MITOCHONDRIAL"/>
    <property type="match status" value="1"/>
</dbReference>
<keyword evidence="2" id="KW-0813">Transport</keyword>
<evidence type="ECO:0000313" key="13">
    <source>
        <dbReference type="EMBL" id="HIZ46403.1"/>
    </source>
</evidence>
<dbReference type="GO" id="GO:0005524">
    <property type="term" value="F:ATP binding"/>
    <property type="evidence" value="ECO:0007669"/>
    <property type="project" value="UniProtKB-KW"/>
</dbReference>
<reference evidence="13" key="1">
    <citation type="journal article" date="2021" name="PeerJ">
        <title>Extensive microbial diversity within the chicken gut microbiome revealed by metagenomics and culture.</title>
        <authorList>
            <person name="Gilroy R."/>
            <person name="Ravi A."/>
            <person name="Getino M."/>
            <person name="Pursley I."/>
            <person name="Horton D.L."/>
            <person name="Alikhan N.F."/>
            <person name="Baker D."/>
            <person name="Gharbi K."/>
            <person name="Hall N."/>
            <person name="Watson M."/>
            <person name="Adriaenssens E.M."/>
            <person name="Foster-Nyarko E."/>
            <person name="Jarju S."/>
            <person name="Secka A."/>
            <person name="Antonio M."/>
            <person name="Oren A."/>
            <person name="Chaudhuri R.R."/>
            <person name="La Ragione R."/>
            <person name="Hildebrand F."/>
            <person name="Pallen M.J."/>
        </authorList>
    </citation>
    <scope>NUCLEOTIDE SEQUENCE</scope>
    <source>
        <strain evidence="13">ChiHjej12B11-14209</strain>
    </source>
</reference>
<comment type="subcellular location">
    <subcellularLocation>
        <location evidence="1">Cell inner membrane</location>
        <topology evidence="1">Multi-pass membrane protein</topology>
    </subcellularLocation>
</comment>
<dbReference type="PROSITE" id="PS00211">
    <property type="entry name" value="ABC_TRANSPORTER_1"/>
    <property type="match status" value="1"/>
</dbReference>
<sequence length="595" mass="63184">MPRLRYKGSGQLRGETVDGVRLIARYLGPYRRDFLLAVACVAAETALELFIPMLMAQVVDVGIMAGDLSVVLANGALMLVCAGLALALGLGYARCSARASMGLGARLREAEYAHLQSFSFANLDAFETSSLVTRLTTDVTVVQNALVMGTRPLVRGPSALVAGMVYAFVMSPELAVVFCVVVPALACAMGCVVARVAPRYRVLQRAMDQLNDALQEDLAGIRAIKAYVREGHAAERFDAVNEHLADISTRTFRTAVLNVPILQGAMYATSVAILLFGGQMILAGTLTVGAFTGFMSYVLQIVNSLMMISNVFLMLARAVTSVERVREVLNAVPTVRSPEDGLTEVPDGSVRFDHVFFKYAPDAEKNVLEDVCLQIEAGSTVGVLGGTGSGKTTLVQLLARLYDVSAGSVCVGGNDVRAYDLAALRDAVAVVLQKNVLFSGTVRENLAWGSAEATDEQMLDACRLARADEFLERIGGLDGDLGQGGAGVSGGQRQRLCIARALLKRPRVLILDDSTSAVDMATDAAIRENLARLAGVTKIVIAQRVASVMDADKIVVLDDGRVHACGTHGELLATDPIYQEIYASQVGSGISGEVS</sequence>
<feature type="domain" description="ABC transporter" evidence="11">
    <location>
        <begin position="350"/>
        <end position="584"/>
    </location>
</feature>
<dbReference type="GO" id="GO:0005886">
    <property type="term" value="C:plasma membrane"/>
    <property type="evidence" value="ECO:0007669"/>
    <property type="project" value="UniProtKB-SubCell"/>
</dbReference>
<dbReference type="InterPro" id="IPR036640">
    <property type="entry name" value="ABC1_TM_sf"/>
</dbReference>
<comment type="caution">
    <text evidence="13">The sequence shown here is derived from an EMBL/GenBank/DDBJ whole genome shotgun (WGS) entry which is preliminary data.</text>
</comment>